<dbReference type="InterPro" id="IPR005305">
    <property type="entry name" value="Nepo_coat_C"/>
</dbReference>
<organism evidence="8">
    <name type="scientific">Aloe haircap nepovirus</name>
    <dbReference type="NCBI Taxonomy" id="3115755"/>
    <lineage>
        <taxon>Viruses</taxon>
        <taxon>Riboviria</taxon>
        <taxon>Orthornavirae</taxon>
        <taxon>Pisuviricota</taxon>
        <taxon>Pisoniviricetes</taxon>
        <taxon>Picornavirales</taxon>
        <taxon>Secoviridae</taxon>
        <taxon>Comovirinae</taxon>
        <taxon>Nepovirus</taxon>
    </lineage>
</organism>
<evidence type="ECO:0000259" key="7">
    <source>
        <dbReference type="Pfam" id="PF03689"/>
    </source>
</evidence>
<accession>A0AAT9JIQ0</accession>
<evidence type="ECO:0000256" key="1">
    <source>
        <dbReference type="ARBA" id="ARBA00004328"/>
    </source>
</evidence>
<evidence type="ECO:0000313" key="8">
    <source>
        <dbReference type="EMBL" id="DBA54726.1"/>
    </source>
</evidence>
<evidence type="ECO:0000256" key="2">
    <source>
        <dbReference type="ARBA" id="ARBA00022561"/>
    </source>
</evidence>
<dbReference type="InterPro" id="IPR005306">
    <property type="entry name" value="Nepo_coat_N"/>
</dbReference>
<dbReference type="Pfam" id="PF03689">
    <property type="entry name" value="Nepo_coat_N"/>
    <property type="match status" value="1"/>
</dbReference>
<evidence type="ECO:0000256" key="4">
    <source>
        <dbReference type="SAM" id="MobiDB-lite"/>
    </source>
</evidence>
<feature type="domain" description="Nepovirus coat protein" evidence="5">
    <location>
        <begin position="1416"/>
        <end position="1581"/>
    </location>
</feature>
<comment type="subcellular location">
    <subcellularLocation>
        <location evidence="1">Virion</location>
    </subcellularLocation>
</comment>
<dbReference type="GO" id="GO:0019028">
    <property type="term" value="C:viral capsid"/>
    <property type="evidence" value="ECO:0007669"/>
    <property type="project" value="UniProtKB-KW"/>
</dbReference>
<feature type="domain" description="Nepovirus coat protein C-terminal" evidence="6">
    <location>
        <begin position="1590"/>
        <end position="1755"/>
    </location>
</feature>
<reference evidence="8" key="2">
    <citation type="journal article" date="2024" name="Arch. Virol.">
        <title>Probing of plant transcriptomes reveals the hidden genetic diversity of the family Secoviridae.</title>
        <authorList>
            <person name="Sidharthan V.K."/>
            <person name="Reddy V."/>
            <person name="Kiran G."/>
            <person name="Rajeswari V."/>
            <person name="Baranwal V.K."/>
            <person name="Kumar M.K."/>
            <person name="Kumar K.S."/>
        </authorList>
    </citation>
    <scope>NUCLEOTIDE SEQUENCE</scope>
    <source>
        <strain evidence="8">Pog alo</strain>
    </source>
</reference>
<dbReference type="EMBL" id="BK065057">
    <property type="protein sequence ID" value="DBA54726.1"/>
    <property type="molecule type" value="Genomic_RNA"/>
</dbReference>
<name>A0AAT9JIQ0_9SECO</name>
<proteinExistence type="predicted"/>
<sequence length="1762" mass="197097">MEVTTNCGRLCGARQAFTSKRSYQVAIRENDLTKDGRCHYCGTFAKYVLGSETRVAAATLNKVRAIRAPEPQRVLLPYRRQDCEVVVQTVGLEFVYPSLCKEEVVESIEAQPEVLMGCNPSIPVECAPGWLVRGCGSPVKRGEVKLTQEQEFKLLFKRLVAKGRKLEHERFLARRELRSAKIRAAKAEERKFQAVVQLVESIGRKLGAKEALARLEEEVPLTREQEAFVRDSCRKAREESASMEAWLAYAKSWRKGECPHVAPKIKEPGVVPEVKVPWAHLDYTIHPFQGGYVKDGTLGAKNYENNILILVSRDPKTRSITAGVSAVIGQELPANMYQSADTSGKFWAGVVQGNCSGVTSSETVYVPEVSLVFHSDAVDGLINNSATQAESVADECRSFQRGIGVENCGLGVVSTMRNMPQVSEPNYDAQPELVSIVVESSPESYDNDGDSSDDEDDAVQGNIFDIFAAHSSEECEDDEDDEEDFISVTSEDDAEIEIFAQWGPVLTQDWLYTERGPYYKEGAHICMLALSFNDPEFDVYDDDVLRHIQDTIDQIMKSGIVFKSQLRKNAWMSFRSDIKELYEARLKVVNMLYANNWRYEPAEMCQERCIEGIEGRVQQLYRECFLDNVEPLPLFKSARPLVKDFIDVSWASNSRVIQSILSDETRRPNHVQIYTQVRYIDEPDEHDRLVREGVKYPYWYDPDMYRVYIKNIMVFPYVYMHRHDEELLLKRLACVYNLACSQLSASDCNTAEIGTHRAPSKCSGIWVPKYKKALGVAKIEKTPEIVSGVSPLSISQRVRLTKRQQIARSAQLWWSTCNSSCEAGTDDVVSVDCFSALPVFNRGESHLPLCDGDRDLTCNSGRGEAPSEMQERMSDRDMVPEMGTVNDLVGKLQHRRQSVVGAGENRVADTKTLTEREVFHQRGLLKRLTSSEKSVVQANLTTDLVSVRMAKQGEPVFTHLPRMTEEQMRKMLEMGIGSTSTVALDIGIQSHIPQGMPVIAFLCVMDARFENPKYASLCGSYLDLGRDRAKTLCLPLANFPLCKSIEDIDDVLNGLVLATFFCDPTSFSIGKIAFSYGVLEFQELKSSAYSDFTRVRESWDDIAKQQNVPNDRVIAGFSLLGAVSQDYNQKLPEFGEINLKTPPRNVKPPTTTFDNPQRLDKNERRGSFRLPSTGFNNTTRKVDVVKQYEEPQRQWNFIPHSSIRGKEFTEPRYAPQVYDRGYSGDIKMEDQLYPPVLNTCNSGFVADTTVAAVRQIVCTNDARANRVLLHEHLREMVTSHPSVASYSWIAKGLIAPKITFRLTMGSNPFVGISVGICLDLFGRVPFDRDATVLPTSIANSLPNMVFSLADGNEHIWNVDLNKLCGHSLFAQFDSFGAPYVFLYIVSDNDLPAAEDWLLTLEVLFTQAEAAPLALEPMIKLPYTFEGKLPLDVWRGPHTFALGHHGNKVVRYSLNFARREYNGQKPCINFPAAVAGFIQGHGGVLKGRIVHTGTRAVSCALHLCATWSQSVLDLTAAVLLPGVRLPTGVGEFSLKLQSPFERVSMWDPIAELTIFVVAGPTAAQNIVAPYEFMVHFDSLEADNAVPRVIGGTERFVWASFMNLDKAGRDGWQFTIPARLCNIINPDCDVTMFPNPLADLVASCGFMKGHMVITIMWGVQCNWPEPITGSVRVSSRYGMISQPGQARQLNSVISHVNYGTSIEMRVPVQNFSGFTASAATPFVAENFLVVNFSKRQVLTMVDIAVQLEPDFEFYGRSIALPLGV</sequence>
<keyword evidence="2" id="KW-0167">Capsid protein</keyword>
<dbReference type="InterPro" id="IPR029053">
    <property type="entry name" value="Viral_coat"/>
</dbReference>
<evidence type="ECO:0000259" key="6">
    <source>
        <dbReference type="Pfam" id="PF03688"/>
    </source>
</evidence>
<dbReference type="InterPro" id="IPR005054">
    <property type="entry name" value="Nepo_coat"/>
</dbReference>
<dbReference type="Gene3D" id="2.60.120.20">
    <property type="match status" value="2"/>
</dbReference>
<feature type="compositionally biased region" description="Basic and acidic residues" evidence="4">
    <location>
        <begin position="1157"/>
        <end position="1166"/>
    </location>
</feature>
<dbReference type="GO" id="GO:0005198">
    <property type="term" value="F:structural molecule activity"/>
    <property type="evidence" value="ECO:0007669"/>
    <property type="project" value="InterPro"/>
</dbReference>
<dbReference type="Pfam" id="PF03688">
    <property type="entry name" value="Nepo_coat_C"/>
    <property type="match status" value="1"/>
</dbReference>
<feature type="region of interest" description="Disordered" evidence="4">
    <location>
        <begin position="1138"/>
        <end position="1173"/>
    </location>
</feature>
<protein>
    <submittedName>
        <fullName evidence="8">Polyprotein</fullName>
    </submittedName>
</protein>
<reference evidence="8" key="1">
    <citation type="submission" date="2023-11" db="EMBL/GenBank/DDBJ databases">
        <authorList>
            <person name="Sidharthan V.K."/>
            <person name="Reddy V."/>
            <person name="Kiran G."/>
            <person name="Rajeswari V."/>
            <person name="Baranwal V.K."/>
        </authorList>
    </citation>
    <scope>NUCLEOTIDE SEQUENCE</scope>
    <source>
        <strain evidence="8">Pog alo</strain>
    </source>
</reference>
<evidence type="ECO:0000256" key="3">
    <source>
        <dbReference type="ARBA" id="ARBA00022844"/>
    </source>
</evidence>
<keyword evidence="3" id="KW-0946">Virion</keyword>
<dbReference type="SUPFAM" id="SSF88633">
    <property type="entry name" value="Positive stranded ssRNA viruses"/>
    <property type="match status" value="3"/>
</dbReference>
<evidence type="ECO:0000259" key="5">
    <source>
        <dbReference type="Pfam" id="PF03391"/>
    </source>
</evidence>
<feature type="domain" description="Nepovirus coat protein N-terminal" evidence="7">
    <location>
        <begin position="1251"/>
        <end position="1340"/>
    </location>
</feature>
<dbReference type="Pfam" id="PF03391">
    <property type="entry name" value="Nepo_coat"/>
    <property type="match status" value="1"/>
</dbReference>